<dbReference type="Pfam" id="PF12833">
    <property type="entry name" value="HTH_18"/>
    <property type="match status" value="1"/>
</dbReference>
<dbReference type="SMART" id="SM00342">
    <property type="entry name" value="HTH_ARAC"/>
    <property type="match status" value="1"/>
</dbReference>
<dbReference type="InterPro" id="IPR018060">
    <property type="entry name" value="HTH_AraC"/>
</dbReference>
<dbReference type="InterPro" id="IPR009057">
    <property type="entry name" value="Homeodomain-like_sf"/>
</dbReference>
<feature type="domain" description="HTH araC/xylS-type" evidence="4">
    <location>
        <begin position="174"/>
        <end position="272"/>
    </location>
</feature>
<dbReference type="GO" id="GO:0043565">
    <property type="term" value="F:sequence-specific DNA binding"/>
    <property type="evidence" value="ECO:0007669"/>
    <property type="project" value="InterPro"/>
</dbReference>
<gene>
    <name evidence="5" type="ORF">FHS18_004411</name>
</gene>
<keyword evidence="1" id="KW-0805">Transcription regulation</keyword>
<dbReference type="Gene3D" id="3.40.50.1980">
    <property type="entry name" value="Nitrogenase molybdenum iron protein domain"/>
    <property type="match status" value="2"/>
</dbReference>
<dbReference type="InterPro" id="IPR018062">
    <property type="entry name" value="HTH_AraC-typ_CS"/>
</dbReference>
<protein>
    <submittedName>
        <fullName evidence="5">AraC-like DNA-binding protein</fullName>
    </submittedName>
</protein>
<proteinExistence type="predicted"/>
<sequence>MSQLDLRRLSLNYSGAEELRIEGGSKVQVQTSHEDAFVYAMKEGIAITAKIGGKRRSGKLLSGELVLLPYGTECTMESTAKHESHVVFIRFRRNWQDVGEGAEPVLGKGGIQKLYIFRMPQIRSWIQDFLSDGGSRDEPLYYQLQSHLYAIASALLTSVRNRKEPEEDVYEYVEQTRKYMVEQFHKPIDVEQLAAQSGSSASRFYQSFRRYTGLSPHKYLTKVRLDASLRLLAGAHDTVMDVAHSVGYVDEFYFSRLFKKHLGLSPTEYAQLAACRVATLSAVFEGDLAALGLTPVFGVKRKWAEELREGIGLAEKLEAIAAAQPDLILTGPVPAAIFEALSAIAPTVELHWKRISWKERLQNISDLLGLGTVAERWLSYYDQKVENARCHVRRRIGNDPLLLVIAQGEGYRVYGTQMQKMKDLFYDDLQVTPPPKVRELKFMDTDNLDDIAKLGCDNVMFFVDELESEAYCQQLEEQWRAKKRGRAKQHCLFVRYQEHINYNAAVHERLVEETVLKLLESG</sequence>
<dbReference type="SUPFAM" id="SSF46689">
    <property type="entry name" value="Homeodomain-like"/>
    <property type="match status" value="2"/>
</dbReference>
<evidence type="ECO:0000313" key="5">
    <source>
        <dbReference type="EMBL" id="MBB3112325.1"/>
    </source>
</evidence>
<dbReference type="SUPFAM" id="SSF53807">
    <property type="entry name" value="Helical backbone' metal receptor"/>
    <property type="match status" value="1"/>
</dbReference>
<evidence type="ECO:0000259" key="4">
    <source>
        <dbReference type="PROSITE" id="PS01124"/>
    </source>
</evidence>
<keyword evidence="3" id="KW-0804">Transcription</keyword>
<dbReference type="Proteomes" id="UP000570361">
    <property type="component" value="Unassembled WGS sequence"/>
</dbReference>
<dbReference type="PANTHER" id="PTHR46796">
    <property type="entry name" value="HTH-TYPE TRANSCRIPTIONAL ACTIVATOR RHAS-RELATED"/>
    <property type="match status" value="1"/>
</dbReference>
<evidence type="ECO:0000256" key="2">
    <source>
        <dbReference type="ARBA" id="ARBA00023125"/>
    </source>
</evidence>
<dbReference type="Gene3D" id="1.10.10.60">
    <property type="entry name" value="Homeodomain-like"/>
    <property type="match status" value="2"/>
</dbReference>
<evidence type="ECO:0000313" key="6">
    <source>
        <dbReference type="Proteomes" id="UP000570361"/>
    </source>
</evidence>
<dbReference type="PROSITE" id="PS01124">
    <property type="entry name" value="HTH_ARAC_FAMILY_2"/>
    <property type="match status" value="1"/>
</dbReference>
<dbReference type="EMBL" id="JACHXK010000011">
    <property type="protein sequence ID" value="MBB3112325.1"/>
    <property type="molecule type" value="Genomic_DNA"/>
</dbReference>
<dbReference type="InterPro" id="IPR020449">
    <property type="entry name" value="Tscrpt_reg_AraC-type_HTH"/>
</dbReference>
<reference evidence="5 6" key="1">
    <citation type="submission" date="2020-08" db="EMBL/GenBank/DDBJ databases">
        <title>Genomic Encyclopedia of Type Strains, Phase III (KMG-III): the genomes of soil and plant-associated and newly described type strains.</title>
        <authorList>
            <person name="Whitman W."/>
        </authorList>
    </citation>
    <scope>NUCLEOTIDE SEQUENCE [LARGE SCALE GENOMIC DNA]</scope>
    <source>
        <strain evidence="5 6">CECT 5862</strain>
    </source>
</reference>
<dbReference type="PROSITE" id="PS00041">
    <property type="entry name" value="HTH_ARAC_FAMILY_1"/>
    <property type="match status" value="1"/>
</dbReference>
<name>A0A7W5B0T2_9BACL</name>
<evidence type="ECO:0000256" key="3">
    <source>
        <dbReference type="ARBA" id="ARBA00023163"/>
    </source>
</evidence>
<evidence type="ECO:0000256" key="1">
    <source>
        <dbReference type="ARBA" id="ARBA00023015"/>
    </source>
</evidence>
<keyword evidence="6" id="KW-1185">Reference proteome</keyword>
<comment type="caution">
    <text evidence="5">The sequence shown here is derived from an EMBL/GenBank/DDBJ whole genome shotgun (WGS) entry which is preliminary data.</text>
</comment>
<dbReference type="PRINTS" id="PR00032">
    <property type="entry name" value="HTHARAC"/>
</dbReference>
<dbReference type="RefSeq" id="WP_183602446.1">
    <property type="nucleotide sequence ID" value="NZ_JACHXK010000011.1"/>
</dbReference>
<dbReference type="InterPro" id="IPR002491">
    <property type="entry name" value="ABC_transptr_periplasmic_BD"/>
</dbReference>
<dbReference type="Pfam" id="PF01497">
    <property type="entry name" value="Peripla_BP_2"/>
    <property type="match status" value="1"/>
</dbReference>
<dbReference type="GO" id="GO:0003700">
    <property type="term" value="F:DNA-binding transcription factor activity"/>
    <property type="evidence" value="ECO:0007669"/>
    <property type="project" value="InterPro"/>
</dbReference>
<accession>A0A7W5B0T2</accession>
<keyword evidence="2 5" id="KW-0238">DNA-binding</keyword>
<organism evidence="5 6">
    <name type="scientific">Paenibacillus phyllosphaerae</name>
    <dbReference type="NCBI Taxonomy" id="274593"/>
    <lineage>
        <taxon>Bacteria</taxon>
        <taxon>Bacillati</taxon>
        <taxon>Bacillota</taxon>
        <taxon>Bacilli</taxon>
        <taxon>Bacillales</taxon>
        <taxon>Paenibacillaceae</taxon>
        <taxon>Paenibacillus</taxon>
    </lineage>
</organism>
<dbReference type="AlphaFoldDB" id="A0A7W5B0T2"/>
<dbReference type="InterPro" id="IPR050204">
    <property type="entry name" value="AraC_XylS_family_regulators"/>
</dbReference>